<keyword evidence="3 7" id="KW-0812">Transmembrane</keyword>
<evidence type="ECO:0000256" key="6">
    <source>
        <dbReference type="SAM" id="MobiDB-lite"/>
    </source>
</evidence>
<feature type="transmembrane region" description="Helical" evidence="7">
    <location>
        <begin position="542"/>
        <end position="565"/>
    </location>
</feature>
<dbReference type="EMBL" id="QFNY01000244">
    <property type="protein sequence ID" value="PZO98904.1"/>
    <property type="molecule type" value="Genomic_DNA"/>
</dbReference>
<evidence type="ECO:0000313" key="9">
    <source>
        <dbReference type="EMBL" id="PZO98904.1"/>
    </source>
</evidence>
<dbReference type="PANTHER" id="PTHR34820:SF4">
    <property type="entry name" value="INNER MEMBRANE PROTEIN YEBZ"/>
    <property type="match status" value="1"/>
</dbReference>
<feature type="transmembrane region" description="Helical" evidence="7">
    <location>
        <begin position="334"/>
        <end position="352"/>
    </location>
</feature>
<dbReference type="InterPro" id="IPR032694">
    <property type="entry name" value="CopC/D"/>
</dbReference>
<feature type="domain" description="Copper resistance protein D" evidence="8">
    <location>
        <begin position="247"/>
        <end position="352"/>
    </location>
</feature>
<gene>
    <name evidence="9" type="ORF">DI609_09535</name>
</gene>
<evidence type="ECO:0000256" key="4">
    <source>
        <dbReference type="ARBA" id="ARBA00022989"/>
    </source>
</evidence>
<dbReference type="GO" id="GO:0005886">
    <property type="term" value="C:plasma membrane"/>
    <property type="evidence" value="ECO:0007669"/>
    <property type="project" value="UniProtKB-SubCell"/>
</dbReference>
<feature type="transmembrane region" description="Helical" evidence="7">
    <location>
        <begin position="425"/>
        <end position="449"/>
    </location>
</feature>
<organism evidence="9 10">
    <name type="scientific">Corynebacterium urealyticum</name>
    <dbReference type="NCBI Taxonomy" id="43771"/>
    <lineage>
        <taxon>Bacteria</taxon>
        <taxon>Bacillati</taxon>
        <taxon>Actinomycetota</taxon>
        <taxon>Actinomycetes</taxon>
        <taxon>Mycobacteriales</taxon>
        <taxon>Corynebacteriaceae</taxon>
        <taxon>Corynebacterium</taxon>
    </lineage>
</organism>
<evidence type="ECO:0000256" key="1">
    <source>
        <dbReference type="ARBA" id="ARBA00004651"/>
    </source>
</evidence>
<evidence type="ECO:0000256" key="5">
    <source>
        <dbReference type="ARBA" id="ARBA00023136"/>
    </source>
</evidence>
<feature type="transmembrane region" description="Helical" evidence="7">
    <location>
        <begin position="455"/>
        <end position="479"/>
    </location>
</feature>
<dbReference type="PANTHER" id="PTHR34820">
    <property type="entry name" value="INNER MEMBRANE PROTEIN YEBZ"/>
    <property type="match status" value="1"/>
</dbReference>
<feature type="transmembrane region" description="Helical" evidence="7">
    <location>
        <begin position="577"/>
        <end position="596"/>
    </location>
</feature>
<dbReference type="GO" id="GO:0006825">
    <property type="term" value="P:copper ion transport"/>
    <property type="evidence" value="ECO:0007669"/>
    <property type="project" value="InterPro"/>
</dbReference>
<feature type="transmembrane region" description="Helical" evidence="7">
    <location>
        <begin position="211"/>
        <end position="234"/>
    </location>
</feature>
<feature type="transmembrane region" description="Helical" evidence="7">
    <location>
        <begin position="393"/>
        <end position="413"/>
    </location>
</feature>
<feature type="transmembrane region" description="Helical" evidence="7">
    <location>
        <begin position="508"/>
        <end position="527"/>
    </location>
</feature>
<feature type="transmembrane region" description="Helical" evidence="7">
    <location>
        <begin position="284"/>
        <end position="304"/>
    </location>
</feature>
<evidence type="ECO:0000256" key="7">
    <source>
        <dbReference type="SAM" id="Phobius"/>
    </source>
</evidence>
<feature type="region of interest" description="Disordered" evidence="6">
    <location>
        <begin position="698"/>
        <end position="766"/>
    </location>
</feature>
<reference evidence="9 10" key="1">
    <citation type="submission" date="2017-11" db="EMBL/GenBank/DDBJ databases">
        <title>Infants hospitalized years apart are colonized by the same room-sourced microbial strains.</title>
        <authorList>
            <person name="Brooks B."/>
            <person name="Olm M.R."/>
            <person name="Firek B.A."/>
            <person name="Baker R."/>
            <person name="Thomas B.C."/>
            <person name="Morowitz M.J."/>
            <person name="Banfield J.F."/>
        </authorList>
    </citation>
    <scope>NUCLEOTIDE SEQUENCE [LARGE SCALE GENOMIC DNA]</scope>
    <source>
        <strain evidence="9">S2_012_000_R3_87</strain>
    </source>
</reference>
<evidence type="ECO:0000256" key="2">
    <source>
        <dbReference type="ARBA" id="ARBA00022475"/>
    </source>
</evidence>
<evidence type="ECO:0000313" key="10">
    <source>
        <dbReference type="Proteomes" id="UP000249451"/>
    </source>
</evidence>
<feature type="transmembrane region" description="Helical" evidence="7">
    <location>
        <begin position="180"/>
        <end position="199"/>
    </location>
</feature>
<dbReference type="InterPro" id="IPR008457">
    <property type="entry name" value="Cu-R_CopD_dom"/>
</dbReference>
<accession>A0A2W5AWN8</accession>
<dbReference type="Pfam" id="PF05425">
    <property type="entry name" value="CopD"/>
    <property type="match status" value="1"/>
</dbReference>
<sequence>MSAPVKNAAAPAQSGSGAQKLGPPILVYIAAALVAGIVGAVISVEFLGESLAALGVPDPGTATTFGLPFLRSAATLIGCMGVGGFLMSAFGAPPRKDGYLDYDGYAAARTGQWGMFLWAVCALFLIPLYMSDVSGSPLKETLKPDLWGVAIQQVSTAKAFLAVAIIAGLTWFFSLLTRKWIWQPVFLALALCTMIPLALDGHSASGGNHDFGVNSLLWHVMATAVWVGGLMALVAHAKRRGPHLALITKRYSFVAFWAFVAVVLSGLVNAAIRVRFSEWLTTDYGLVITAKAVLGIVLLVCGYLHRKSVIPKLEAAEGEGGGSTAEARKAFSRLAIGEVLVMAGAIGVAISLSRIPPPLPQQIEITTMDILLGFRITEPPNYLHMFGMFRLDLIYGVGAIILQVLYMWAWFTLRKKGQDWPLNRLLWWTAGNVFLLYATSSGLGMYAMAMFSPHMLQHMILAMVVPICWALGGPMTLFLRALPAAGRDGVPGPREWLVVFINNPISRFWTHPIVAGIQFVVGFYWLYLSTLFDWMGSNHSGHLFMIGHFLISGYIYFWVIIGVDAAPRHISAFNKMLVLFGSVVFHAWFGIALMQMRSPMNADFYQRLDFPFALDILHDQWVGGAIAWGLGELPLLIVSIAHGVQWYRSEDREAKRYDRHQDRTGGQDLQAYNAMLASMAGEGGDFGEKEYYTADYETESVQSQLHTEKQRRRKQVRRRKGQKFTDLPSPEYGANIPGAYGQAPRSQRPAPDSGTRSDDASTEDAD</sequence>
<feature type="transmembrane region" description="Helical" evidence="7">
    <location>
        <begin position="25"/>
        <end position="48"/>
    </location>
</feature>
<feature type="transmembrane region" description="Helical" evidence="7">
    <location>
        <begin position="113"/>
        <end position="130"/>
    </location>
</feature>
<comment type="subcellular location">
    <subcellularLocation>
        <location evidence="1">Cell membrane</location>
        <topology evidence="1">Multi-pass membrane protein</topology>
    </subcellularLocation>
</comment>
<evidence type="ECO:0000259" key="8">
    <source>
        <dbReference type="Pfam" id="PF05425"/>
    </source>
</evidence>
<proteinExistence type="predicted"/>
<evidence type="ECO:0000256" key="3">
    <source>
        <dbReference type="ARBA" id="ARBA00022692"/>
    </source>
</evidence>
<feature type="transmembrane region" description="Helical" evidence="7">
    <location>
        <begin position="150"/>
        <end position="173"/>
    </location>
</feature>
<keyword evidence="4 7" id="KW-1133">Transmembrane helix</keyword>
<feature type="transmembrane region" description="Helical" evidence="7">
    <location>
        <begin position="254"/>
        <end position="272"/>
    </location>
</feature>
<dbReference type="AlphaFoldDB" id="A0A2W5AWN8"/>
<feature type="transmembrane region" description="Helical" evidence="7">
    <location>
        <begin position="625"/>
        <end position="647"/>
    </location>
</feature>
<dbReference type="Pfam" id="PF09678">
    <property type="entry name" value="Caa3_CtaG"/>
    <property type="match status" value="1"/>
</dbReference>
<keyword evidence="5 7" id="KW-0472">Membrane</keyword>
<dbReference type="InterPro" id="IPR019108">
    <property type="entry name" value="Caa3_assmbl_CtaG-rel"/>
</dbReference>
<protein>
    <submittedName>
        <fullName evidence="9">Copper resistance protein CopD</fullName>
    </submittedName>
</protein>
<feature type="compositionally biased region" description="Basic residues" evidence="6">
    <location>
        <begin position="709"/>
        <end position="722"/>
    </location>
</feature>
<feature type="transmembrane region" description="Helical" evidence="7">
    <location>
        <begin position="68"/>
        <end position="92"/>
    </location>
</feature>
<name>A0A2W5AWN8_9CORY</name>
<keyword evidence="2" id="KW-1003">Cell membrane</keyword>
<comment type="caution">
    <text evidence="9">The sequence shown here is derived from an EMBL/GenBank/DDBJ whole genome shotgun (WGS) entry which is preliminary data.</text>
</comment>
<dbReference type="Proteomes" id="UP000249451">
    <property type="component" value="Unassembled WGS sequence"/>
</dbReference>